<protein>
    <submittedName>
        <fullName evidence="2">Uncharacterized protein</fullName>
    </submittedName>
</protein>
<name>A0A8K1D7N8_9PASS</name>
<gene>
    <name evidence="2" type="ORF">HGM15179_021766</name>
</gene>
<dbReference type="Proteomes" id="UP000796761">
    <property type="component" value="Unassembled WGS sequence"/>
</dbReference>
<dbReference type="AlphaFoldDB" id="A0A8K1D7N8"/>
<organism evidence="2 3">
    <name type="scientific">Zosterops borbonicus</name>
    <dbReference type="NCBI Taxonomy" id="364589"/>
    <lineage>
        <taxon>Eukaryota</taxon>
        <taxon>Metazoa</taxon>
        <taxon>Chordata</taxon>
        <taxon>Craniata</taxon>
        <taxon>Vertebrata</taxon>
        <taxon>Euteleostomi</taxon>
        <taxon>Archelosauria</taxon>
        <taxon>Archosauria</taxon>
        <taxon>Dinosauria</taxon>
        <taxon>Saurischia</taxon>
        <taxon>Theropoda</taxon>
        <taxon>Coelurosauria</taxon>
        <taxon>Aves</taxon>
        <taxon>Neognathae</taxon>
        <taxon>Neoaves</taxon>
        <taxon>Telluraves</taxon>
        <taxon>Australaves</taxon>
        <taxon>Passeriformes</taxon>
        <taxon>Sylvioidea</taxon>
        <taxon>Zosteropidae</taxon>
        <taxon>Zosterops</taxon>
    </lineage>
</organism>
<evidence type="ECO:0000256" key="1">
    <source>
        <dbReference type="SAM" id="MobiDB-lite"/>
    </source>
</evidence>
<accession>A0A8K1D7N8</accession>
<dbReference type="OrthoDB" id="10034042at2759"/>
<comment type="caution">
    <text evidence="2">The sequence shown here is derived from an EMBL/GenBank/DDBJ whole genome shotgun (WGS) entry which is preliminary data.</text>
</comment>
<evidence type="ECO:0000313" key="2">
    <source>
        <dbReference type="EMBL" id="TRZ05341.1"/>
    </source>
</evidence>
<feature type="non-terminal residue" evidence="2">
    <location>
        <position position="98"/>
    </location>
</feature>
<proteinExistence type="predicted"/>
<reference evidence="2" key="1">
    <citation type="submission" date="2019-04" db="EMBL/GenBank/DDBJ databases">
        <title>Genome assembly of Zosterops borbonicus 15179.</title>
        <authorList>
            <person name="Leroy T."/>
            <person name="Anselmetti Y."/>
            <person name="Tilak M.-K."/>
            <person name="Nabholz B."/>
        </authorList>
    </citation>
    <scope>NUCLEOTIDE SEQUENCE</scope>
    <source>
        <strain evidence="2">HGM_15179</strain>
        <tissue evidence="2">Muscle</tissue>
    </source>
</reference>
<dbReference type="EMBL" id="SWJQ01004788">
    <property type="protein sequence ID" value="TRZ05341.1"/>
    <property type="molecule type" value="Genomic_DNA"/>
</dbReference>
<sequence>IRHPRDPPSPATTASPGDGRGRPAAKRVTFPSDEDIVSGAVEPKDPWRHGEGTGDRQRGGGDREGIVRGQRGLRDREGTEGIEGDGRDCEGIEETRKG</sequence>
<feature type="compositionally biased region" description="Basic and acidic residues" evidence="1">
    <location>
        <begin position="42"/>
        <end position="98"/>
    </location>
</feature>
<feature type="non-terminal residue" evidence="2">
    <location>
        <position position="1"/>
    </location>
</feature>
<keyword evidence="3" id="KW-1185">Reference proteome</keyword>
<evidence type="ECO:0000313" key="3">
    <source>
        <dbReference type="Proteomes" id="UP000796761"/>
    </source>
</evidence>
<feature type="region of interest" description="Disordered" evidence="1">
    <location>
        <begin position="1"/>
        <end position="98"/>
    </location>
</feature>